<sequence length="67" mass="7651">MLVYIDSEPLAMAIAEEWSSQVDYLNIGHMRLTGLAFTAQDNPLHMTRSQSYSEISRTILETYHLSC</sequence>
<dbReference type="SUPFAM" id="SSF160909">
    <property type="entry name" value="ATP12-like"/>
    <property type="match status" value="1"/>
</dbReference>
<dbReference type="GO" id="GO:0043461">
    <property type="term" value="P:proton-transporting ATP synthase complex assembly"/>
    <property type="evidence" value="ECO:0007669"/>
    <property type="project" value="InterPro"/>
</dbReference>
<evidence type="ECO:0000313" key="1">
    <source>
        <dbReference type="Proteomes" id="UP000095283"/>
    </source>
</evidence>
<proteinExistence type="predicted"/>
<accession>A0A1I7X7Q9</accession>
<evidence type="ECO:0000313" key="2">
    <source>
        <dbReference type="WBParaSite" id="Hba_13462"/>
    </source>
</evidence>
<dbReference type="WBParaSite" id="Hba_13462">
    <property type="protein sequence ID" value="Hba_13462"/>
    <property type="gene ID" value="Hba_13462"/>
</dbReference>
<dbReference type="InterPro" id="IPR011419">
    <property type="entry name" value="ATP12_ATP_synth-F1-assembly"/>
</dbReference>
<protein>
    <submittedName>
        <fullName evidence="2">Transposase</fullName>
    </submittedName>
</protein>
<organism evidence="1 2">
    <name type="scientific">Heterorhabditis bacteriophora</name>
    <name type="common">Entomopathogenic nematode worm</name>
    <dbReference type="NCBI Taxonomy" id="37862"/>
    <lineage>
        <taxon>Eukaryota</taxon>
        <taxon>Metazoa</taxon>
        <taxon>Ecdysozoa</taxon>
        <taxon>Nematoda</taxon>
        <taxon>Chromadorea</taxon>
        <taxon>Rhabditida</taxon>
        <taxon>Rhabditina</taxon>
        <taxon>Rhabditomorpha</taxon>
        <taxon>Strongyloidea</taxon>
        <taxon>Heterorhabditidae</taxon>
        <taxon>Heterorhabditis</taxon>
    </lineage>
</organism>
<dbReference type="Pfam" id="PF07542">
    <property type="entry name" value="ATP12"/>
    <property type="match status" value="1"/>
</dbReference>
<dbReference type="AlphaFoldDB" id="A0A1I7X7Q9"/>
<name>A0A1I7X7Q9_HETBA</name>
<keyword evidence="1" id="KW-1185">Reference proteome</keyword>
<reference evidence="2" key="1">
    <citation type="submission" date="2016-11" db="UniProtKB">
        <authorList>
            <consortium name="WormBaseParasite"/>
        </authorList>
    </citation>
    <scope>IDENTIFICATION</scope>
</reference>
<dbReference type="Proteomes" id="UP000095283">
    <property type="component" value="Unplaced"/>
</dbReference>